<dbReference type="PROSITE" id="PS51186">
    <property type="entry name" value="GNAT"/>
    <property type="match status" value="1"/>
</dbReference>
<accession>A0ABN2CZE2</accession>
<keyword evidence="3" id="KW-1185">Reference proteome</keyword>
<dbReference type="Pfam" id="PF00583">
    <property type="entry name" value="Acetyltransf_1"/>
    <property type="match status" value="1"/>
</dbReference>
<dbReference type="CDD" id="cd04301">
    <property type="entry name" value="NAT_SF"/>
    <property type="match status" value="1"/>
</dbReference>
<comment type="caution">
    <text evidence="2">The sequence shown here is derived from an EMBL/GenBank/DDBJ whole genome shotgun (WGS) entry which is preliminary data.</text>
</comment>
<dbReference type="Gene3D" id="3.40.630.30">
    <property type="match status" value="1"/>
</dbReference>
<dbReference type="Proteomes" id="UP001500393">
    <property type="component" value="Unassembled WGS sequence"/>
</dbReference>
<dbReference type="EMBL" id="BAAAOS010000017">
    <property type="protein sequence ID" value="GAA1565641.1"/>
    <property type="molecule type" value="Genomic_DNA"/>
</dbReference>
<name>A0ABN2CZE2_9ACTN</name>
<sequence length="165" mass="17856">MQIRAATPDDWPAIWPFFHDIVTAGETYAYDPAMTEEQSRALWMSPSSAPLARTTVAVDADGTVLGSANMYPNRPGPGAHVASASFMVDAAARGKGVGRALCEDMIDWAGRQGFRSIQFNAVVETNEPAVKLWQALGFEIIGTSPEAFNHPKHGYVGLHVMVRPL</sequence>
<dbReference type="RefSeq" id="WP_344211957.1">
    <property type="nucleotide sequence ID" value="NZ_BAAAOS010000017.1"/>
</dbReference>
<dbReference type="InterPro" id="IPR016181">
    <property type="entry name" value="Acyl_CoA_acyltransferase"/>
</dbReference>
<proteinExistence type="predicted"/>
<gene>
    <name evidence="2" type="ORF">GCM10009789_18940</name>
</gene>
<protein>
    <submittedName>
        <fullName evidence="2">GNAT family N-acetyltransferase</fullName>
    </submittedName>
</protein>
<dbReference type="InterPro" id="IPR000182">
    <property type="entry name" value="GNAT_dom"/>
</dbReference>
<evidence type="ECO:0000313" key="3">
    <source>
        <dbReference type="Proteomes" id="UP001500393"/>
    </source>
</evidence>
<dbReference type="SUPFAM" id="SSF55729">
    <property type="entry name" value="Acyl-CoA N-acyltransferases (Nat)"/>
    <property type="match status" value="1"/>
</dbReference>
<organism evidence="2 3">
    <name type="scientific">Kribbella sancticallisti</name>
    <dbReference type="NCBI Taxonomy" id="460087"/>
    <lineage>
        <taxon>Bacteria</taxon>
        <taxon>Bacillati</taxon>
        <taxon>Actinomycetota</taxon>
        <taxon>Actinomycetes</taxon>
        <taxon>Propionibacteriales</taxon>
        <taxon>Kribbellaceae</taxon>
        <taxon>Kribbella</taxon>
    </lineage>
</organism>
<dbReference type="PANTHER" id="PTHR43138">
    <property type="entry name" value="ACETYLTRANSFERASE, GNAT FAMILY"/>
    <property type="match status" value="1"/>
</dbReference>
<reference evidence="2 3" key="1">
    <citation type="journal article" date="2019" name="Int. J. Syst. Evol. Microbiol.">
        <title>The Global Catalogue of Microorganisms (GCM) 10K type strain sequencing project: providing services to taxonomists for standard genome sequencing and annotation.</title>
        <authorList>
            <consortium name="The Broad Institute Genomics Platform"/>
            <consortium name="The Broad Institute Genome Sequencing Center for Infectious Disease"/>
            <person name="Wu L."/>
            <person name="Ma J."/>
        </authorList>
    </citation>
    <scope>NUCLEOTIDE SEQUENCE [LARGE SCALE GENOMIC DNA]</scope>
    <source>
        <strain evidence="2 3">JCM 14969</strain>
    </source>
</reference>
<dbReference type="PANTHER" id="PTHR43138:SF1">
    <property type="entry name" value="N-ACETYLTRANSFERASE ACA1"/>
    <property type="match status" value="1"/>
</dbReference>
<feature type="domain" description="N-acetyltransferase" evidence="1">
    <location>
        <begin position="1"/>
        <end position="165"/>
    </location>
</feature>
<evidence type="ECO:0000313" key="2">
    <source>
        <dbReference type="EMBL" id="GAA1565641.1"/>
    </source>
</evidence>
<evidence type="ECO:0000259" key="1">
    <source>
        <dbReference type="PROSITE" id="PS51186"/>
    </source>
</evidence>
<dbReference type="InterPro" id="IPR052742">
    <property type="entry name" value="Mito_N-acetyltransferase"/>
</dbReference>